<evidence type="ECO:0000313" key="3">
    <source>
        <dbReference type="Proteomes" id="UP000834106"/>
    </source>
</evidence>
<evidence type="ECO:0000256" key="1">
    <source>
        <dbReference type="SAM" id="Phobius"/>
    </source>
</evidence>
<organism evidence="2 3">
    <name type="scientific">Fraxinus pennsylvanica</name>
    <dbReference type="NCBI Taxonomy" id="56036"/>
    <lineage>
        <taxon>Eukaryota</taxon>
        <taxon>Viridiplantae</taxon>
        <taxon>Streptophyta</taxon>
        <taxon>Embryophyta</taxon>
        <taxon>Tracheophyta</taxon>
        <taxon>Spermatophyta</taxon>
        <taxon>Magnoliopsida</taxon>
        <taxon>eudicotyledons</taxon>
        <taxon>Gunneridae</taxon>
        <taxon>Pentapetalae</taxon>
        <taxon>asterids</taxon>
        <taxon>lamiids</taxon>
        <taxon>Lamiales</taxon>
        <taxon>Oleaceae</taxon>
        <taxon>Oleeae</taxon>
        <taxon>Fraxinus</taxon>
    </lineage>
</organism>
<keyword evidence="1" id="KW-0472">Membrane</keyword>
<feature type="transmembrane region" description="Helical" evidence="1">
    <location>
        <begin position="54"/>
        <end position="72"/>
    </location>
</feature>
<protein>
    <submittedName>
        <fullName evidence="2">Uncharacterized protein</fullName>
    </submittedName>
</protein>
<gene>
    <name evidence="2" type="ORF">FPE_LOCUS18042</name>
</gene>
<name>A0AAD1ZIU9_9LAMI</name>
<dbReference type="AlphaFoldDB" id="A0AAD1ZIU9"/>
<reference evidence="2" key="1">
    <citation type="submission" date="2023-05" db="EMBL/GenBank/DDBJ databases">
        <authorList>
            <person name="Huff M."/>
        </authorList>
    </citation>
    <scope>NUCLEOTIDE SEQUENCE</scope>
</reference>
<accession>A0AAD1ZIU9</accession>
<sequence length="141" mass="15176">MAGAVRPTTVAVVEFFVRELGPRPAVVFWCLLLTTGGKDLSASSRPFGVVFSSWLLWFGLSWLIGGAAPVLVRLGLGGVLVVDGWCPQGPQLQKTLERLTGQHTVPNVFIEQSQANFNLRLGNISCFLIVDIQSAGLVLVL</sequence>
<dbReference type="EMBL" id="OU503046">
    <property type="protein sequence ID" value="CAI9770612.1"/>
    <property type="molecule type" value="Genomic_DNA"/>
</dbReference>
<evidence type="ECO:0000313" key="2">
    <source>
        <dbReference type="EMBL" id="CAI9770612.1"/>
    </source>
</evidence>
<dbReference type="Gene3D" id="3.40.30.10">
    <property type="entry name" value="Glutaredoxin"/>
    <property type="match status" value="1"/>
</dbReference>
<dbReference type="Proteomes" id="UP000834106">
    <property type="component" value="Chromosome 11"/>
</dbReference>
<keyword evidence="1" id="KW-0812">Transmembrane</keyword>
<proteinExistence type="predicted"/>
<keyword evidence="3" id="KW-1185">Reference proteome</keyword>
<keyword evidence="1" id="KW-1133">Transmembrane helix</keyword>